<protein>
    <submittedName>
        <fullName evidence="1">Uncharacterized protein</fullName>
    </submittedName>
</protein>
<accession>A0A8S5LQV2</accession>
<proteinExistence type="predicted"/>
<evidence type="ECO:0000313" key="1">
    <source>
        <dbReference type="EMBL" id="DAD72248.1"/>
    </source>
</evidence>
<organism evidence="1">
    <name type="scientific">Siphoviridae sp. ctTC45</name>
    <dbReference type="NCBI Taxonomy" id="2827573"/>
    <lineage>
        <taxon>Viruses</taxon>
        <taxon>Duplodnaviria</taxon>
        <taxon>Heunggongvirae</taxon>
        <taxon>Uroviricota</taxon>
        <taxon>Caudoviricetes</taxon>
    </lineage>
</organism>
<sequence length="30" mass="3728">MYCVKTYSHFITLCAGFRCYRYLKNYQNLK</sequence>
<name>A0A8S5LQV2_9CAUD</name>
<dbReference type="EMBL" id="BK015895">
    <property type="protein sequence ID" value="DAD72248.1"/>
    <property type="molecule type" value="Genomic_DNA"/>
</dbReference>
<reference evidence="1" key="1">
    <citation type="journal article" date="2021" name="Proc. Natl. Acad. Sci. U.S.A.">
        <title>A Catalog of Tens of Thousands of Viruses from Human Metagenomes Reveals Hidden Associations with Chronic Diseases.</title>
        <authorList>
            <person name="Tisza M.J."/>
            <person name="Buck C.B."/>
        </authorList>
    </citation>
    <scope>NUCLEOTIDE SEQUENCE</scope>
    <source>
        <strain evidence="1">CtTC45</strain>
    </source>
</reference>